<reference evidence="2 3" key="1">
    <citation type="submission" date="2021-02" db="EMBL/GenBank/DDBJ databases">
        <title>De Novo genome assembly of isolated myxobacteria.</title>
        <authorList>
            <person name="Stevens D.C."/>
        </authorList>
    </citation>
    <scope>NUCLEOTIDE SEQUENCE [LARGE SCALE GENOMIC DNA]</scope>
    <source>
        <strain evidence="2 3">SCHIC003</strain>
    </source>
</reference>
<feature type="transmembrane region" description="Helical" evidence="1">
    <location>
        <begin position="177"/>
        <end position="199"/>
    </location>
</feature>
<dbReference type="Proteomes" id="UP000663090">
    <property type="component" value="Chromosome"/>
</dbReference>
<feature type="transmembrane region" description="Helical" evidence="1">
    <location>
        <begin position="26"/>
        <end position="45"/>
    </location>
</feature>
<protein>
    <recommendedName>
        <fullName evidence="4">Glycosyltransferase RgtA/B/C/D-like domain-containing protein</fullName>
    </recommendedName>
</protein>
<name>A0ABX7N3M2_9BACT</name>
<feature type="transmembrane region" description="Helical" evidence="1">
    <location>
        <begin position="236"/>
        <end position="257"/>
    </location>
</feature>
<keyword evidence="3" id="KW-1185">Reference proteome</keyword>
<evidence type="ECO:0000256" key="1">
    <source>
        <dbReference type="SAM" id="Phobius"/>
    </source>
</evidence>
<keyword evidence="1" id="KW-0472">Membrane</keyword>
<evidence type="ECO:0000313" key="2">
    <source>
        <dbReference type="EMBL" id="QSQ13086.1"/>
    </source>
</evidence>
<feature type="transmembrane region" description="Helical" evidence="1">
    <location>
        <begin position="346"/>
        <end position="367"/>
    </location>
</feature>
<sequence>MSTSVLPTSSASTPIQSSVRVWRERVLLFAVFFAVLAVFPVYTPFDSKLTLPTTVSMLREGNIHLDEYAPTFESFRHGIDEREGHLYNYFPLGPSLAALPMVVVVDGFTRAAAPLGGLHPGLAKFLENWRHAYDTTGLVDLKVWDGPQRLFASVLIAVAGVVMFGVGTSLRLSRQRALLLATLFVFCTPLLSTASRALWQHGPSLLCLTFVLLCLVRARETPGVAGWAGLPLALAYVMRPTNSISVLLVTLYVVWTYPRQAWRFFAGALVVAVPWMTVNFVHYGSVLAPYYEPQRLELVASRVAEALAGNLVSPARGLLVFTPVLLLGVWGLVMEWRARTFSRLHVLLLVAVALHWVTISTFPHWWAGHSYGPRFFTDMVPYLVFFLVPVVRELNWRGPEARRGLTATFAVLAVVSLGIHIHGASSRAVYKWNSFPLDVDAHPERLWDWKDAQFLGRRR</sequence>
<organism evidence="2 3">
    <name type="scientific">Myxococcus landrumensis</name>
    <dbReference type="NCBI Taxonomy" id="2813577"/>
    <lineage>
        <taxon>Bacteria</taxon>
        <taxon>Pseudomonadati</taxon>
        <taxon>Myxococcota</taxon>
        <taxon>Myxococcia</taxon>
        <taxon>Myxococcales</taxon>
        <taxon>Cystobacterineae</taxon>
        <taxon>Myxococcaceae</taxon>
        <taxon>Myxococcus</taxon>
    </lineage>
</organism>
<evidence type="ECO:0000313" key="3">
    <source>
        <dbReference type="Proteomes" id="UP000663090"/>
    </source>
</evidence>
<feature type="transmembrane region" description="Helical" evidence="1">
    <location>
        <begin position="311"/>
        <end position="334"/>
    </location>
</feature>
<accession>A0ABX7N3M2</accession>
<feature type="transmembrane region" description="Helical" evidence="1">
    <location>
        <begin position="150"/>
        <end position="170"/>
    </location>
</feature>
<proteinExistence type="predicted"/>
<keyword evidence="1" id="KW-0812">Transmembrane</keyword>
<dbReference type="EMBL" id="CP071091">
    <property type="protein sequence ID" value="QSQ13086.1"/>
    <property type="molecule type" value="Genomic_DNA"/>
</dbReference>
<keyword evidence="1" id="KW-1133">Transmembrane helix</keyword>
<feature type="transmembrane region" description="Helical" evidence="1">
    <location>
        <begin position="264"/>
        <end position="291"/>
    </location>
</feature>
<gene>
    <name evidence="2" type="ORF">JY572_32800</name>
</gene>
<feature type="transmembrane region" description="Helical" evidence="1">
    <location>
        <begin position="407"/>
        <end position="425"/>
    </location>
</feature>
<evidence type="ECO:0008006" key="4">
    <source>
        <dbReference type="Google" id="ProtNLM"/>
    </source>
</evidence>
<dbReference type="RefSeq" id="WP_206714791.1">
    <property type="nucleotide sequence ID" value="NZ_CP071091.1"/>
</dbReference>